<dbReference type="InterPro" id="IPR050585">
    <property type="entry name" value="Xaa-Pro_dipeptidyl-ppase/CocE"/>
</dbReference>
<accession>A0AAJ5W2F5</accession>
<feature type="compositionally biased region" description="Basic and acidic residues" evidence="1">
    <location>
        <begin position="646"/>
        <end position="656"/>
    </location>
</feature>
<dbReference type="Gene3D" id="2.120.10.30">
    <property type="entry name" value="TolB, C-terminal domain"/>
    <property type="match status" value="1"/>
</dbReference>
<dbReference type="Proteomes" id="UP001213972">
    <property type="component" value="Chromosome"/>
</dbReference>
<organism evidence="3 4">
    <name type="scientific">Candidatus Microbacterium phytovorans</name>
    <dbReference type="NCBI Taxonomy" id="3121374"/>
    <lineage>
        <taxon>Bacteria</taxon>
        <taxon>Bacillati</taxon>
        <taxon>Actinomycetota</taxon>
        <taxon>Actinomycetes</taxon>
        <taxon>Micrococcales</taxon>
        <taxon>Microbacteriaceae</taxon>
        <taxon>Microbacterium</taxon>
    </lineage>
</organism>
<dbReference type="GO" id="GO:0008236">
    <property type="term" value="F:serine-type peptidase activity"/>
    <property type="evidence" value="ECO:0007669"/>
    <property type="project" value="InterPro"/>
</dbReference>
<dbReference type="SUPFAM" id="SSF69322">
    <property type="entry name" value="Tricorn protease domain 2"/>
    <property type="match status" value="1"/>
</dbReference>
<protein>
    <submittedName>
        <fullName evidence="3">Prolyl oligopeptidase family serine peptidase</fullName>
    </submittedName>
</protein>
<dbReference type="SUPFAM" id="SSF53474">
    <property type="entry name" value="alpha/beta-Hydrolases"/>
    <property type="match status" value="1"/>
</dbReference>
<evidence type="ECO:0000313" key="4">
    <source>
        <dbReference type="Proteomes" id="UP001213972"/>
    </source>
</evidence>
<evidence type="ECO:0000256" key="1">
    <source>
        <dbReference type="SAM" id="MobiDB-lite"/>
    </source>
</evidence>
<sequence>MVDTLPYGSWPSPLSAAAAAAAAPRFDGAAFVGDEIWWGESIPSEGGRTAVRRRDAGGRIVDVLPAPWNARSRVHEYGGGSWAASPDGLLFFVEKSDQRIWLLRADGTTVALTDDDGDVRYGGLSWQQGTLLAVREAHGRSPVPARSIVAISTAGHLTTLTEGSDFLAQPALSPDGGRLAWVAWNHPDMPWDRTTLQLGRVAHGRVTEVRTVSSGRTAALQPEWTAEGDLLFLDDPTGRWNIFRVSDETAPAAVSPADADTGGALWVLGSRWYAPLPDGGALAVRTDGHDEVVLVDRAGVVTSVDIPVRSRALVEAVDGPRVLLSGAAPGVSGVWAVDTVHGSVELVRGGGFEGDPAWLPQGRGVTFDGPHGPVHAVDYRPTHPHVVGPDGERPPYLVWVHGGPTAHVGDVAEPKVAYFTSRGIGILDVNYGGSTGYGRAYRERLRGQWGVVDVDDVVAAASGFAAEGGADPARLAIEGGSAGGWTVLAALVGSDAFAAGVSRYGVGDARALAADTHDFEARYLDGLIGPLPEAEQLYVERSPLSRPEGFRVPLLILQGAEDAVVPPAQSEAIRDALAARGVPRAYVLYDGEGHGFRRQETVVHALETELAFLGAVFGFPTPDVPPIDLRPGTRDAGAPATDVETTEGRTTEDQTR</sequence>
<evidence type="ECO:0000313" key="3">
    <source>
        <dbReference type="EMBL" id="WEK14033.1"/>
    </source>
</evidence>
<name>A0AAJ5W2F5_9MICO</name>
<dbReference type="Pfam" id="PF00326">
    <property type="entry name" value="Peptidase_S9"/>
    <property type="match status" value="1"/>
</dbReference>
<dbReference type="EMBL" id="CP119321">
    <property type="protein sequence ID" value="WEK14033.1"/>
    <property type="molecule type" value="Genomic_DNA"/>
</dbReference>
<reference evidence="3" key="1">
    <citation type="submission" date="2023-03" db="EMBL/GenBank/DDBJ databases">
        <title>Andean soil-derived lignocellulolytic bacterial consortium as a source of novel taxa and putative plastic-active enzymes.</title>
        <authorList>
            <person name="Diaz-Garcia L."/>
            <person name="Chuvochina M."/>
            <person name="Feuerriegel G."/>
            <person name="Bunk B."/>
            <person name="Sproer C."/>
            <person name="Streit W.R."/>
            <person name="Rodriguez L.M."/>
            <person name="Overmann J."/>
            <person name="Jimenez D.J."/>
        </authorList>
    </citation>
    <scope>NUCLEOTIDE SEQUENCE</scope>
    <source>
        <strain evidence="3">MAG 4610</strain>
    </source>
</reference>
<dbReference type="AlphaFoldDB" id="A0AAJ5W2F5"/>
<dbReference type="Gene3D" id="3.40.50.1820">
    <property type="entry name" value="alpha/beta hydrolase"/>
    <property type="match status" value="1"/>
</dbReference>
<proteinExistence type="predicted"/>
<dbReference type="InterPro" id="IPR001375">
    <property type="entry name" value="Peptidase_S9_cat"/>
</dbReference>
<evidence type="ECO:0000259" key="2">
    <source>
        <dbReference type="Pfam" id="PF00326"/>
    </source>
</evidence>
<dbReference type="PANTHER" id="PTHR43056">
    <property type="entry name" value="PEPTIDASE S9 PROLYL OLIGOPEPTIDASE"/>
    <property type="match status" value="1"/>
</dbReference>
<dbReference type="PANTHER" id="PTHR43056:SF5">
    <property type="entry name" value="PEPTIDASE S9 PROLYL OLIGOPEPTIDASE CATALYTIC DOMAIN-CONTAINING PROTEIN"/>
    <property type="match status" value="1"/>
</dbReference>
<feature type="region of interest" description="Disordered" evidence="1">
    <location>
        <begin position="626"/>
        <end position="656"/>
    </location>
</feature>
<dbReference type="InterPro" id="IPR029058">
    <property type="entry name" value="AB_hydrolase_fold"/>
</dbReference>
<dbReference type="GO" id="GO:0006508">
    <property type="term" value="P:proteolysis"/>
    <property type="evidence" value="ECO:0007669"/>
    <property type="project" value="InterPro"/>
</dbReference>
<dbReference type="InterPro" id="IPR011042">
    <property type="entry name" value="6-blade_b-propeller_TolB-like"/>
</dbReference>
<gene>
    <name evidence="3" type="ORF">P0Y48_02135</name>
</gene>
<feature type="domain" description="Peptidase S9 prolyl oligopeptidase catalytic" evidence="2">
    <location>
        <begin position="416"/>
        <end position="618"/>
    </location>
</feature>